<evidence type="ECO:0000256" key="1">
    <source>
        <dbReference type="SAM" id="Phobius"/>
    </source>
</evidence>
<keyword evidence="1" id="KW-0472">Membrane</keyword>
<keyword evidence="1" id="KW-0812">Transmembrane</keyword>
<keyword evidence="4" id="KW-1185">Reference proteome</keyword>
<evidence type="ECO:0000313" key="3">
    <source>
        <dbReference type="EMBL" id="MBB5173868.1"/>
    </source>
</evidence>
<protein>
    <submittedName>
        <fullName evidence="3">Putative membrane protein YvbJ</fullName>
    </submittedName>
</protein>
<dbReference type="AlphaFoldDB" id="A0A840QRB1"/>
<feature type="transmembrane region" description="Helical" evidence="1">
    <location>
        <begin position="90"/>
        <end position="123"/>
    </location>
</feature>
<accession>A0A840QRB1</accession>
<feature type="domain" description="DZANK-type" evidence="2">
    <location>
        <begin position="3"/>
        <end position="49"/>
    </location>
</feature>
<dbReference type="Pfam" id="PF12773">
    <property type="entry name" value="DZR"/>
    <property type="match status" value="1"/>
</dbReference>
<dbReference type="RefSeq" id="WP_184664304.1">
    <property type="nucleotide sequence ID" value="NZ_JACHHB010000008.1"/>
</dbReference>
<sequence length="139" mass="15309">MYCPNCGNEISEKAEICPNCGVRPFRSVEYCYNCGDSLNKDQEMCTSCGVRVHKTSHISNTDAKSPWLMALLSFLITGLGQMILGQVKKGVAILVASILLSMITFGSSVFITTPIAIIDAFLIAKKMREGKEVGEWEFF</sequence>
<keyword evidence="1" id="KW-1133">Transmembrane helix</keyword>
<proteinExistence type="predicted"/>
<feature type="transmembrane region" description="Helical" evidence="1">
    <location>
        <begin position="67"/>
        <end position="84"/>
    </location>
</feature>
<comment type="caution">
    <text evidence="3">The sequence shown here is derived from an EMBL/GenBank/DDBJ whole genome shotgun (WGS) entry which is preliminary data.</text>
</comment>
<evidence type="ECO:0000259" key="2">
    <source>
        <dbReference type="Pfam" id="PF12773"/>
    </source>
</evidence>
<evidence type="ECO:0000313" key="4">
    <source>
        <dbReference type="Proteomes" id="UP000551878"/>
    </source>
</evidence>
<dbReference type="Proteomes" id="UP000551878">
    <property type="component" value="Unassembled WGS sequence"/>
</dbReference>
<gene>
    <name evidence="3" type="ORF">HNQ41_002058</name>
</gene>
<name>A0A840QRB1_9BACI</name>
<dbReference type="InterPro" id="IPR025874">
    <property type="entry name" value="DZR"/>
</dbReference>
<organism evidence="3 4">
    <name type="scientific">Texcoconibacillus texcoconensis</name>
    <dbReference type="NCBI Taxonomy" id="1095777"/>
    <lineage>
        <taxon>Bacteria</taxon>
        <taxon>Bacillati</taxon>
        <taxon>Bacillota</taxon>
        <taxon>Bacilli</taxon>
        <taxon>Bacillales</taxon>
        <taxon>Bacillaceae</taxon>
        <taxon>Texcoconibacillus</taxon>
    </lineage>
</organism>
<dbReference type="EMBL" id="JACHHB010000008">
    <property type="protein sequence ID" value="MBB5173868.1"/>
    <property type="molecule type" value="Genomic_DNA"/>
</dbReference>
<reference evidence="3 4" key="1">
    <citation type="submission" date="2020-08" db="EMBL/GenBank/DDBJ databases">
        <title>Genomic Encyclopedia of Type Strains, Phase IV (KMG-IV): sequencing the most valuable type-strain genomes for metagenomic binning, comparative biology and taxonomic classification.</title>
        <authorList>
            <person name="Goeker M."/>
        </authorList>
    </citation>
    <scope>NUCLEOTIDE SEQUENCE [LARGE SCALE GENOMIC DNA]</scope>
    <source>
        <strain evidence="3 4">DSM 24696</strain>
    </source>
</reference>